<sequence length="613" mass="68116">MSAQILALPVAPTPVSDVRDVVSQGLLHIHFQPIVHMAEGRVFGHEALIRPQSPSPWTTPDTLFAAARQCGWTIELELECLRLALQAWARSAERGWLFVNLSAEALIQALMRDGLERVLRQARSAGLPLSCVVVELTEHEHVQNVDAIQQALSMLRRYGGSLALDDFGDGRSSLRLWSELRPEFVKIDKYFIRHVHETSHKLKTLRALQQLADTFGSRLIAEGVEDADELMVLRDLGMDFVQGYFLGRPQAQAVDALPQEALDVLGNREIAVLPQDRHASNRGLTARTLLKPAPSLPATATHDEVAALFNRRPDLHAVALVEGDRPVGLIARKTVQDLYLRLYFRDRYGPRPCTLHANLNPLLVDVHTPVEQLTKVLTSNDQRYLTEGYVITEGGRYLGLGTGEQLVRAVTEARIEAARHANPLTFLPGNVPITLHIERLLDNGQDFVACYADLNHFKSYNDHYGYWRGDEMIRLQAECLTGACDPRRDFVGHVGGDDFVLLMQSADWQRRIESAVAHFNRRARGLFDEAARAAGGIWAEDRQGVQRFHPCTTLSVGVLKVGPDQFHRAEEVASAAAWAKHLAKQSAGGIHLMDGREAIARLNQQAAAHPLPG</sequence>
<dbReference type="InterPro" id="IPR050706">
    <property type="entry name" value="Cyclic-di-GMP_PDE-like"/>
</dbReference>
<organism evidence="3 4">
    <name type="scientific">Tepidicella xavieri</name>
    <dbReference type="NCBI Taxonomy" id="360241"/>
    <lineage>
        <taxon>Bacteria</taxon>
        <taxon>Pseudomonadati</taxon>
        <taxon>Pseudomonadota</taxon>
        <taxon>Betaproteobacteria</taxon>
        <taxon>Burkholderiales</taxon>
        <taxon>Tepidicella</taxon>
    </lineage>
</organism>
<dbReference type="InterPro" id="IPR001633">
    <property type="entry name" value="EAL_dom"/>
</dbReference>
<dbReference type="SUPFAM" id="SSF54631">
    <property type="entry name" value="CBS-domain pair"/>
    <property type="match status" value="1"/>
</dbReference>
<proteinExistence type="predicted"/>
<dbReference type="CDD" id="cd01948">
    <property type="entry name" value="EAL"/>
    <property type="match status" value="1"/>
</dbReference>
<evidence type="ECO:0000313" key="3">
    <source>
        <dbReference type="EMBL" id="TDQ43438.1"/>
    </source>
</evidence>
<evidence type="ECO:0000259" key="2">
    <source>
        <dbReference type="PROSITE" id="PS50887"/>
    </source>
</evidence>
<dbReference type="PANTHER" id="PTHR33121:SF76">
    <property type="entry name" value="SIGNALING PROTEIN"/>
    <property type="match status" value="1"/>
</dbReference>
<dbReference type="Pfam" id="PF00990">
    <property type="entry name" value="GGDEF"/>
    <property type="match status" value="1"/>
</dbReference>
<evidence type="ECO:0000313" key="4">
    <source>
        <dbReference type="Proteomes" id="UP000295510"/>
    </source>
</evidence>
<dbReference type="PROSITE" id="PS50883">
    <property type="entry name" value="EAL"/>
    <property type="match status" value="1"/>
</dbReference>
<dbReference type="SUPFAM" id="SSF55073">
    <property type="entry name" value="Nucleotide cyclase"/>
    <property type="match status" value="1"/>
</dbReference>
<dbReference type="InterPro" id="IPR000160">
    <property type="entry name" value="GGDEF_dom"/>
</dbReference>
<dbReference type="InterPro" id="IPR043128">
    <property type="entry name" value="Rev_trsase/Diguanyl_cyclase"/>
</dbReference>
<dbReference type="InterPro" id="IPR035919">
    <property type="entry name" value="EAL_sf"/>
</dbReference>
<dbReference type="Proteomes" id="UP000295510">
    <property type="component" value="Unassembled WGS sequence"/>
</dbReference>
<dbReference type="PANTHER" id="PTHR33121">
    <property type="entry name" value="CYCLIC DI-GMP PHOSPHODIESTERASE PDEF"/>
    <property type="match status" value="1"/>
</dbReference>
<dbReference type="PROSITE" id="PS50887">
    <property type="entry name" value="GGDEF"/>
    <property type="match status" value="1"/>
</dbReference>
<feature type="domain" description="EAL" evidence="1">
    <location>
        <begin position="11"/>
        <end position="263"/>
    </location>
</feature>
<dbReference type="CDD" id="cd04598">
    <property type="entry name" value="CBS_pair_GGDEF_EAL"/>
    <property type="match status" value="1"/>
</dbReference>
<dbReference type="Pfam" id="PF00563">
    <property type="entry name" value="EAL"/>
    <property type="match status" value="1"/>
</dbReference>
<dbReference type="SUPFAM" id="SSF141868">
    <property type="entry name" value="EAL domain-like"/>
    <property type="match status" value="1"/>
</dbReference>
<name>A0A4R6UA00_9BURK</name>
<dbReference type="OrthoDB" id="9813903at2"/>
<dbReference type="Gene3D" id="3.20.20.450">
    <property type="entry name" value="EAL domain"/>
    <property type="match status" value="1"/>
</dbReference>
<protein>
    <submittedName>
        <fullName evidence="3">Diguanylate cyclase/phosphodiesterase</fullName>
    </submittedName>
</protein>
<dbReference type="GO" id="GO:0071111">
    <property type="term" value="F:cyclic-guanylate-specific phosphodiesterase activity"/>
    <property type="evidence" value="ECO:0007669"/>
    <property type="project" value="InterPro"/>
</dbReference>
<dbReference type="Gene3D" id="3.30.70.270">
    <property type="match status" value="1"/>
</dbReference>
<dbReference type="NCBIfam" id="TIGR00254">
    <property type="entry name" value="GGDEF"/>
    <property type="match status" value="1"/>
</dbReference>
<dbReference type="EMBL" id="SNYL01000006">
    <property type="protein sequence ID" value="TDQ43438.1"/>
    <property type="molecule type" value="Genomic_DNA"/>
</dbReference>
<dbReference type="InterPro" id="IPR046342">
    <property type="entry name" value="CBS_dom_sf"/>
</dbReference>
<feature type="domain" description="GGDEF" evidence="2">
    <location>
        <begin position="445"/>
        <end position="604"/>
    </location>
</feature>
<dbReference type="InterPro" id="IPR029787">
    <property type="entry name" value="Nucleotide_cyclase"/>
</dbReference>
<dbReference type="SMART" id="SM00052">
    <property type="entry name" value="EAL"/>
    <property type="match status" value="1"/>
</dbReference>
<reference evidence="3 4" key="1">
    <citation type="submission" date="2019-03" db="EMBL/GenBank/DDBJ databases">
        <title>Genomic Encyclopedia of Type Strains, Phase IV (KMG-IV): sequencing the most valuable type-strain genomes for metagenomic binning, comparative biology and taxonomic classification.</title>
        <authorList>
            <person name="Goeker M."/>
        </authorList>
    </citation>
    <scope>NUCLEOTIDE SEQUENCE [LARGE SCALE GENOMIC DNA]</scope>
    <source>
        <strain evidence="3 4">DSM 19605</strain>
    </source>
</reference>
<evidence type="ECO:0000259" key="1">
    <source>
        <dbReference type="PROSITE" id="PS50883"/>
    </source>
</evidence>
<dbReference type="AlphaFoldDB" id="A0A4R6UA00"/>
<dbReference type="SMART" id="SM00267">
    <property type="entry name" value="GGDEF"/>
    <property type="match status" value="1"/>
</dbReference>
<keyword evidence="4" id="KW-1185">Reference proteome</keyword>
<gene>
    <name evidence="3" type="ORF">DFR43_1068</name>
</gene>
<comment type="caution">
    <text evidence="3">The sequence shown here is derived from an EMBL/GenBank/DDBJ whole genome shotgun (WGS) entry which is preliminary data.</text>
</comment>
<accession>A0A4R6UA00</accession>